<reference evidence="13" key="1">
    <citation type="journal article" date="2012" name="BMC Genomics">
        <title>Genome sequence of the necrotrophic fungus Penicillium digitatum, the main postharvest pathogen of citrus.</title>
        <authorList>
            <person name="Marcet-Houben M."/>
            <person name="Ballester A.-R."/>
            <person name="de la Fuente B."/>
            <person name="Harries E."/>
            <person name="Marcos J.F."/>
            <person name="Gonzalez-Candelas L."/>
            <person name="Gabaldon T."/>
        </authorList>
    </citation>
    <scope>NUCLEOTIDE SEQUENCE [LARGE SCALE GENOMIC DNA]</scope>
    <source>
        <strain evidence="13">Pd1 / CECT 20795</strain>
    </source>
</reference>
<dbReference type="GO" id="GO:0047988">
    <property type="term" value="F:hydroxyacid-oxoacid transhydrogenase activity"/>
    <property type="evidence" value="ECO:0007669"/>
    <property type="project" value="UniProtKB-EC"/>
</dbReference>
<dbReference type="SUPFAM" id="SSF56796">
    <property type="entry name" value="Dehydroquinate synthase-like"/>
    <property type="match status" value="1"/>
</dbReference>
<feature type="domain" description="Fe-containing alcohol dehydrogenase-like C-terminal" evidence="11">
    <location>
        <begin position="405"/>
        <end position="580"/>
    </location>
</feature>
<comment type="similarity">
    <text evidence="3">Belongs to the iron-containing alcohol dehydrogenase family. Hydroxyacid-oxoacid transhydrogenase subfamily.</text>
</comment>
<dbReference type="GO" id="GO:0005739">
    <property type="term" value="C:mitochondrion"/>
    <property type="evidence" value="ECO:0007669"/>
    <property type="project" value="UniProtKB-SubCell"/>
</dbReference>
<dbReference type="EMBL" id="AKCU01000483">
    <property type="protein sequence ID" value="EKV06288.1"/>
    <property type="molecule type" value="Genomic_DNA"/>
</dbReference>
<dbReference type="Gene3D" id="1.20.1090.10">
    <property type="entry name" value="Dehydroquinate synthase-like - alpha domain"/>
    <property type="match status" value="1"/>
</dbReference>
<feature type="domain" description="Alcohol dehydrogenase iron-type/glycerol dehydrogenase GldA" evidence="10">
    <location>
        <begin position="191"/>
        <end position="256"/>
    </location>
</feature>
<keyword evidence="7" id="KW-0496">Mitochondrion</keyword>
<protein>
    <recommendedName>
        <fullName evidence="4">hydroxyacid-oxoacid transhydrogenase</fullName>
        <ecNumber evidence="4">1.1.99.24</ecNumber>
    </recommendedName>
</protein>
<dbReference type="Gene3D" id="3.40.50.1970">
    <property type="match status" value="2"/>
</dbReference>
<evidence type="ECO:0000256" key="4">
    <source>
        <dbReference type="ARBA" id="ARBA00013182"/>
    </source>
</evidence>
<dbReference type="CDD" id="cd08190">
    <property type="entry name" value="HOT"/>
    <property type="match status" value="1"/>
</dbReference>
<sequence length="603" mass="65365">MYLSTILPFLSLTTLALSNPTIYEKHLGPGDISFSAFPSSSSSGPVRPLSTSPPVHRNLGHAIVHNNCKFPVYLWSVASTVLPERTLLPNDEYTEVFREDAETGGIAIKISTNRDGLYSSAPQMIFAYNLSSDKERGLRQDKVWYDLSDVFGDPFVGYPQTSSLFDHVKRRMSTPVDRSREKEYAFEMAASSIRFGPGVTKEVGMDFTNLGAKRVCIVTDSNVAKLAAMKQAVEGLTREGIEFTIFDKVRTEPKDSSQVNPKLQAWLLRGGSVIDTAKLMNLYTVFPEADFLDFVNAPLGKGLPVDRPLLPLVAVPTTAGTGSETTGTAIFDLVSKKAKTGIAHRNLKPTLGICDPLNTRTMPSAVHAASGLDVLCHSLESWTAIPYNERTPRPTNPINRPAYQGANPISDIFSFAALRATVKYLPRAVRNPDDHEAQSEMLLAATLAGVGFGNAGVHLCHGMSYPISSQNPGYKHAGYEVDHPIIPHGVSVAVTAPAVFRFTAASNPDRHLAAAEAFGVDISNVKRESAGEVLGAAIAEFLATLGDQPRGLKDLGFKAADLEGLVDGTIPQQRVLMLAPNLSKELEAERGELRNLLEQSLDY</sequence>
<dbReference type="Proteomes" id="UP000009886">
    <property type="component" value="Unassembled WGS sequence"/>
</dbReference>
<comment type="caution">
    <text evidence="12">The sequence shown here is derived from an EMBL/GenBank/DDBJ whole genome shotgun (WGS) entry which is preliminary data.</text>
</comment>
<name>K9FU90_PEND1</name>
<evidence type="ECO:0000256" key="6">
    <source>
        <dbReference type="ARBA" id="ARBA00023002"/>
    </source>
</evidence>
<evidence type="ECO:0000256" key="8">
    <source>
        <dbReference type="ARBA" id="ARBA00049496"/>
    </source>
</evidence>
<dbReference type="Pfam" id="PF00465">
    <property type="entry name" value="Fe-ADH"/>
    <property type="match status" value="2"/>
</dbReference>
<dbReference type="GO" id="GO:0046872">
    <property type="term" value="F:metal ion binding"/>
    <property type="evidence" value="ECO:0007669"/>
    <property type="project" value="InterPro"/>
</dbReference>
<dbReference type="InterPro" id="IPR056798">
    <property type="entry name" value="ADH_Fe_C"/>
</dbReference>
<dbReference type="FunFam" id="1.20.1090.10:FF:000003">
    <property type="entry name" value="Probable hydroxyacid-oxoacid transhydrogenase, mitochondrial"/>
    <property type="match status" value="1"/>
</dbReference>
<evidence type="ECO:0000256" key="7">
    <source>
        <dbReference type="ARBA" id="ARBA00023128"/>
    </source>
</evidence>
<dbReference type="InterPro" id="IPR001670">
    <property type="entry name" value="ADH_Fe/GldA"/>
</dbReference>
<dbReference type="InterPro" id="IPR006771">
    <property type="entry name" value="CetA-like"/>
</dbReference>
<dbReference type="PANTHER" id="PTHR11496:SF83">
    <property type="entry name" value="HYDROXYACID-OXOACID TRANSHYDROGENASE, MITOCHONDRIAL"/>
    <property type="match status" value="1"/>
</dbReference>
<keyword evidence="9" id="KW-0732">Signal</keyword>
<evidence type="ECO:0000256" key="3">
    <source>
        <dbReference type="ARBA" id="ARBA00010005"/>
    </source>
</evidence>
<dbReference type="VEuPathDB" id="FungiDB:PDIP_79990"/>
<dbReference type="AlphaFoldDB" id="K9FU90"/>
<keyword evidence="5" id="KW-0809">Transit peptide</keyword>
<evidence type="ECO:0000256" key="5">
    <source>
        <dbReference type="ARBA" id="ARBA00022946"/>
    </source>
</evidence>
<dbReference type="InterPro" id="IPR042157">
    <property type="entry name" value="HOT"/>
</dbReference>
<gene>
    <name evidence="12" type="ORF">PDIP_79990</name>
</gene>
<evidence type="ECO:0000313" key="12">
    <source>
        <dbReference type="EMBL" id="EKV06288.1"/>
    </source>
</evidence>
<accession>K9FU90</accession>
<dbReference type="PANTHER" id="PTHR11496">
    <property type="entry name" value="ALCOHOL DEHYDROGENASE"/>
    <property type="match status" value="1"/>
</dbReference>
<evidence type="ECO:0000313" key="13">
    <source>
        <dbReference type="Proteomes" id="UP000009886"/>
    </source>
</evidence>
<dbReference type="KEGG" id="pdp:PDIP_79990"/>
<comment type="catalytic activity">
    <reaction evidence="1">
        <text>(S)-3-hydroxybutanoate + 2-oxoglutarate = (R)-2-hydroxyglutarate + acetoacetate</text>
        <dbReference type="Rhea" id="RHEA:23048"/>
        <dbReference type="ChEBI" id="CHEBI:11047"/>
        <dbReference type="ChEBI" id="CHEBI:13705"/>
        <dbReference type="ChEBI" id="CHEBI:15801"/>
        <dbReference type="ChEBI" id="CHEBI:16810"/>
        <dbReference type="EC" id="1.1.99.24"/>
    </reaction>
</comment>
<dbReference type="GO" id="GO:0004022">
    <property type="term" value="F:alcohol dehydrogenase (NAD+) activity"/>
    <property type="evidence" value="ECO:0007669"/>
    <property type="project" value="InterPro"/>
</dbReference>
<proteinExistence type="inferred from homology"/>
<dbReference type="InterPro" id="IPR039697">
    <property type="entry name" value="Alcohol_dehydrogenase_Fe"/>
</dbReference>
<evidence type="ECO:0000256" key="2">
    <source>
        <dbReference type="ARBA" id="ARBA00004173"/>
    </source>
</evidence>
<comment type="catalytic activity">
    <reaction evidence="8">
        <text>4-hydroxybutanoate + 2-oxoglutarate = (R)-2-hydroxyglutarate + succinate semialdehyde</text>
        <dbReference type="Rhea" id="RHEA:24734"/>
        <dbReference type="ChEBI" id="CHEBI:15801"/>
        <dbReference type="ChEBI" id="CHEBI:16724"/>
        <dbReference type="ChEBI" id="CHEBI:16810"/>
        <dbReference type="ChEBI" id="CHEBI:57706"/>
        <dbReference type="EC" id="1.1.99.24"/>
    </reaction>
</comment>
<dbReference type="HOGENOM" id="CLU_007207_0_7_1"/>
<feature type="domain" description="Alcohol dehydrogenase iron-type/glycerol dehydrogenase GldA" evidence="10">
    <location>
        <begin position="270"/>
        <end position="356"/>
    </location>
</feature>
<dbReference type="EC" id="1.1.99.24" evidence="4"/>
<evidence type="ECO:0000259" key="11">
    <source>
        <dbReference type="Pfam" id="PF25137"/>
    </source>
</evidence>
<keyword evidence="6" id="KW-0560">Oxidoreductase</keyword>
<comment type="subcellular location">
    <subcellularLocation>
        <location evidence="2">Mitochondrion</location>
    </subcellularLocation>
</comment>
<evidence type="ECO:0000259" key="10">
    <source>
        <dbReference type="Pfam" id="PF00465"/>
    </source>
</evidence>
<dbReference type="FunFam" id="3.40.50.1970:FF:000009">
    <property type="entry name" value="Fe-containing alcohol dehydrogenase"/>
    <property type="match status" value="1"/>
</dbReference>
<dbReference type="Pfam" id="PF04681">
    <property type="entry name" value="Bys1"/>
    <property type="match status" value="1"/>
</dbReference>
<feature type="chain" id="PRO_5003928827" description="hydroxyacid-oxoacid transhydrogenase" evidence="9">
    <location>
        <begin position="19"/>
        <end position="603"/>
    </location>
</feature>
<dbReference type="OrthoDB" id="339764at2759"/>
<organism evidence="12 13">
    <name type="scientific">Penicillium digitatum (strain Pd1 / CECT 20795)</name>
    <name type="common">Green mold</name>
    <dbReference type="NCBI Taxonomy" id="1170230"/>
    <lineage>
        <taxon>Eukaryota</taxon>
        <taxon>Fungi</taxon>
        <taxon>Dikarya</taxon>
        <taxon>Ascomycota</taxon>
        <taxon>Pezizomycotina</taxon>
        <taxon>Eurotiomycetes</taxon>
        <taxon>Eurotiomycetidae</taxon>
        <taxon>Eurotiales</taxon>
        <taxon>Aspergillaceae</taxon>
        <taxon>Penicillium</taxon>
    </lineage>
</organism>
<evidence type="ECO:0000256" key="9">
    <source>
        <dbReference type="SAM" id="SignalP"/>
    </source>
</evidence>
<dbReference type="Pfam" id="PF25137">
    <property type="entry name" value="ADH_Fe_C"/>
    <property type="match status" value="1"/>
</dbReference>
<evidence type="ECO:0000256" key="1">
    <source>
        <dbReference type="ARBA" id="ARBA00000813"/>
    </source>
</evidence>
<feature type="signal peptide" evidence="9">
    <location>
        <begin position="1"/>
        <end position="18"/>
    </location>
</feature>